<organism evidence="1 2">
    <name type="scientific">Andreprevotia lacus DSM 23236</name>
    <dbReference type="NCBI Taxonomy" id="1121001"/>
    <lineage>
        <taxon>Bacteria</taxon>
        <taxon>Pseudomonadati</taxon>
        <taxon>Pseudomonadota</taxon>
        <taxon>Betaproteobacteria</taxon>
        <taxon>Neisseriales</taxon>
        <taxon>Chitinibacteraceae</taxon>
        <taxon>Andreprevotia</taxon>
    </lineage>
</organism>
<dbReference type="EMBL" id="FWXD01000003">
    <property type="protein sequence ID" value="SMC19705.1"/>
    <property type="molecule type" value="Genomic_DNA"/>
</dbReference>
<dbReference type="RefSeq" id="WP_084089224.1">
    <property type="nucleotide sequence ID" value="NZ_FWXD01000003.1"/>
</dbReference>
<name>A0A1W1X6Y2_9NEIS</name>
<sequence>MSLGAVLCVNGVPDATLDVPQEIEIVETLFEPASYRLRYGIGIVEGDLSVLADARFDPGADLGVVVKAGDGYAMLSRGPVSGHYATLVQGGAGSLVDVLGADQSVTMGYENKAALWSEMTDSTAVSSVLATYGFIPDVSTTSAMHSEDKHVLVQRETDLAFVRRLARRNGFWFWLSYDAMTGLATAHFKQPPVSDPPALDLRINVPDPNVDELNLSWDVDRAVAVTLTQLDLGSKSDIDGSRDRSPLAGLASKALADIVTEVRKQHFAVPVDDAGDLGARAEAALIDHGWFVQATVTCKQSVLKNVLRAHSVVQLTGAGSRHSGNYLVARVVHKITADDHVMTAELIRNGWN</sequence>
<dbReference type="OrthoDB" id="262740at2"/>
<evidence type="ECO:0000313" key="2">
    <source>
        <dbReference type="Proteomes" id="UP000192761"/>
    </source>
</evidence>
<proteinExistence type="predicted"/>
<gene>
    <name evidence="1" type="ORF">SAMN02745857_00773</name>
</gene>
<dbReference type="AlphaFoldDB" id="A0A1W1X6Y2"/>
<dbReference type="Proteomes" id="UP000192761">
    <property type="component" value="Unassembled WGS sequence"/>
</dbReference>
<dbReference type="Gene3D" id="3.55.50.10">
    <property type="entry name" value="Baseplate protein-like domains"/>
    <property type="match status" value="1"/>
</dbReference>
<protein>
    <submittedName>
        <fullName evidence="1">Phage late control gene D protein (GPD)</fullName>
    </submittedName>
</protein>
<evidence type="ECO:0000313" key="1">
    <source>
        <dbReference type="EMBL" id="SMC19705.1"/>
    </source>
</evidence>
<accession>A0A1W1X6Y2</accession>
<reference evidence="1 2" key="1">
    <citation type="submission" date="2017-04" db="EMBL/GenBank/DDBJ databases">
        <authorList>
            <person name="Afonso C.L."/>
            <person name="Miller P.J."/>
            <person name="Scott M.A."/>
            <person name="Spackman E."/>
            <person name="Goraichik I."/>
            <person name="Dimitrov K.M."/>
            <person name="Suarez D.L."/>
            <person name="Swayne D.E."/>
        </authorList>
    </citation>
    <scope>NUCLEOTIDE SEQUENCE [LARGE SCALE GENOMIC DNA]</scope>
    <source>
        <strain evidence="1 2">DSM 23236</strain>
    </source>
</reference>
<dbReference type="SUPFAM" id="SSF69279">
    <property type="entry name" value="Phage tail proteins"/>
    <property type="match status" value="1"/>
</dbReference>
<dbReference type="STRING" id="1121001.SAMN02745857_00773"/>
<keyword evidence="2" id="KW-1185">Reference proteome</keyword>